<gene>
    <name evidence="6" type="ORF">HLB44_34485</name>
</gene>
<dbReference type="Gene3D" id="2.60.40.2030">
    <property type="match status" value="9"/>
</dbReference>
<evidence type="ECO:0000259" key="5">
    <source>
        <dbReference type="SMART" id="SM00237"/>
    </source>
</evidence>
<feature type="domain" description="Calx-beta" evidence="5">
    <location>
        <begin position="103"/>
        <end position="203"/>
    </location>
</feature>
<dbReference type="SUPFAM" id="SSF141072">
    <property type="entry name" value="CalX-like"/>
    <property type="match status" value="9"/>
</dbReference>
<dbReference type="InterPro" id="IPR011049">
    <property type="entry name" value="Serralysin-like_metalloprot_C"/>
</dbReference>
<name>A0ABX2EU91_9BURK</name>
<feature type="domain" description="Calx-beta" evidence="5">
    <location>
        <begin position="787"/>
        <end position="887"/>
    </location>
</feature>
<evidence type="ECO:0000256" key="2">
    <source>
        <dbReference type="ARBA" id="ARBA00022737"/>
    </source>
</evidence>
<dbReference type="Pfam" id="PF03160">
    <property type="entry name" value="Calx-beta"/>
    <property type="match status" value="9"/>
</dbReference>
<keyword evidence="7" id="KW-1185">Reference proteome</keyword>
<dbReference type="PANTHER" id="PTHR11878:SF65">
    <property type="entry name" value="NA_CA-EXCHANGE PROTEIN, ISOFORM G"/>
    <property type="match status" value="1"/>
</dbReference>
<evidence type="ECO:0000256" key="1">
    <source>
        <dbReference type="ARBA" id="ARBA00022729"/>
    </source>
</evidence>
<feature type="domain" description="Calx-beta" evidence="5">
    <location>
        <begin position="560"/>
        <end position="659"/>
    </location>
</feature>
<protein>
    <recommendedName>
        <fullName evidence="5">Calx-beta domain-containing protein</fullName>
    </recommendedName>
</protein>
<dbReference type="InterPro" id="IPR003644">
    <property type="entry name" value="Calx_beta"/>
</dbReference>
<comment type="caution">
    <text evidence="6">The sequence shown here is derived from an EMBL/GenBank/DDBJ whole genome shotgun (WGS) entry which is preliminary data.</text>
</comment>
<dbReference type="SUPFAM" id="SSF51120">
    <property type="entry name" value="beta-Roll"/>
    <property type="match status" value="1"/>
</dbReference>
<keyword evidence="2" id="KW-0677">Repeat</keyword>
<dbReference type="EMBL" id="JABRWJ010000018">
    <property type="protein sequence ID" value="NRF72104.1"/>
    <property type="molecule type" value="Genomic_DNA"/>
</dbReference>
<dbReference type="InterPro" id="IPR038081">
    <property type="entry name" value="CalX-like_sf"/>
</dbReference>
<dbReference type="PANTHER" id="PTHR11878">
    <property type="entry name" value="SODIUM/CALCIUM EXCHANGER"/>
    <property type="match status" value="1"/>
</dbReference>
<keyword evidence="4" id="KW-0813">Transport</keyword>
<organism evidence="6 7">
    <name type="scientific">Pseudaquabacterium terrae</name>
    <dbReference type="NCBI Taxonomy" id="2732868"/>
    <lineage>
        <taxon>Bacteria</taxon>
        <taxon>Pseudomonadati</taxon>
        <taxon>Pseudomonadota</taxon>
        <taxon>Betaproteobacteria</taxon>
        <taxon>Burkholderiales</taxon>
        <taxon>Sphaerotilaceae</taxon>
        <taxon>Pseudaquabacterium</taxon>
    </lineage>
</organism>
<reference evidence="6 7" key="1">
    <citation type="submission" date="2020-05" db="EMBL/GenBank/DDBJ databases">
        <title>Aquincola sp. isolate from soil.</title>
        <authorList>
            <person name="Han J."/>
            <person name="Kim D.-U."/>
        </authorList>
    </citation>
    <scope>NUCLEOTIDE SEQUENCE [LARGE SCALE GENOMIC DNA]</scope>
    <source>
        <strain evidence="6 7">S2</strain>
    </source>
</reference>
<proteinExistence type="predicted"/>
<feature type="domain" description="Calx-beta" evidence="5">
    <location>
        <begin position="331"/>
        <end position="431"/>
    </location>
</feature>
<evidence type="ECO:0000313" key="7">
    <source>
        <dbReference type="Proteomes" id="UP000737171"/>
    </source>
</evidence>
<keyword evidence="4" id="KW-0406">Ion transport</keyword>
<evidence type="ECO:0000313" key="6">
    <source>
        <dbReference type="EMBL" id="NRF72104.1"/>
    </source>
</evidence>
<keyword evidence="3" id="KW-0106">Calcium</keyword>
<accession>A0ABX2EU91</accession>
<dbReference type="RefSeq" id="WP_173134713.1">
    <property type="nucleotide sequence ID" value="NZ_JABRWJ010000018.1"/>
</dbReference>
<dbReference type="SMART" id="SM00237">
    <property type="entry name" value="Calx_beta"/>
    <property type="match status" value="5"/>
</dbReference>
<dbReference type="InterPro" id="IPR051171">
    <property type="entry name" value="CaCA"/>
</dbReference>
<keyword evidence="1" id="KW-0732">Signal</keyword>
<sequence length="1281" mass="133168">MPYFRVNPVAVSEGSAFVTLTITLDQASTNEIKVNYDTVNGLAFHNSSAPDFQRSFGTLVFAPLETSKTLQVNIVNNTTAEGAELFWLDLNTAVNATIAQRYTPIQIQDNDGTSGTPAIAVGDRIVDEINGTASFFVTLNRPSTGTVSVRYDTADDSAVAGSDFTAAGGTLNFAPGETVKTVTVSIANDSAAEADEFFRLQLSDPANATIVDAIGVAQIGRNDGNPVSAPFITAKPIAGDESQPMLHYVVQLSAPSTNEVKVDFDIVNGTAFHNSSAPDFQRNLGTLVFAPGETTRIVSVPVIDNTALEIAELFWLDLNTPVNATVPQRYTPALMIDNDATAGMPAIAVSNVVLDESSGTGSFFVWLNKPSTSVVTVDYATATATAAAGSDFRAAAGVLSFAPGEVVKTVTVDIHDDAEAEADEVFQLLLTNPANATLVDGSGRAQIGRNDGNAVSAPFITAKPIAGDESQPMLHYVVQLSAPSTNEVKVDFDIVNGTAFHNSSAPDFQRNLGTLVFAPGETTRIVSVPVIDNTALEIAELFWLDLNTPVNATVPQRYTPALMIDNDGVAGTPAIAVSDLSVDESAGTASFFVSLNRPSISAVTVTAATTDDTAQAGSDYRAVNETLSFAPGEVVKTVTIDLFDDGQAEVDEFFKLTLTGPSNATLADGSGVARIGRSDGAPASMPYVTTHAIAGDESQASLSFVVQLSAPSTNEVEVDFDIVNGLAFHNSSAPDFQRNLGTLVFAPGETTRVVTVPVIDNTAIENGEALWLDLNSPVNAIVPQRYTPAWLFDNDAVAGTPAISIGDAVVDEKAGTASVHVWMNRPSVSTVTVNYTTGDDTALAGSDYRAASGTLSFAPGEVSKTITLDISDDGLAEFDEALRLTLSNPVGGSLADAVGAVLIGRSDTAPVSQPRVSSSPITVSEGDVLAGFLVQLSAPSGNEVKVGFDLVNGTAFHNSSAPDFQRLLGTLVFAPGQTTHVVSVPLIDDTTTEAAETWTLSLSAPVNATLPQAQTGGLIVDNDGATTFSHGLGPDSYSVTSALDRIAESVKGGIDTVRSSVSYTLPDNVENLLLSGAALNGTGNAGNNLFRGTAANNTFEGAGGIDTAVFSSPAAAYGIGGSITQLTVSGGGDGSDTLFNFERARFSDVLLVADTAPGQNTYLAYAMLNAAFDSAPSTALLSQWTATLDRLGSLEDLAQAMINFYAPGVPNDVLVAHLWSTIVESPIPSDALALYTGLVNDGTFTQASLLALVTTLDLNTVEVGIVGQVLPLDPAWFPVPG</sequence>
<dbReference type="Proteomes" id="UP000737171">
    <property type="component" value="Unassembled WGS sequence"/>
</dbReference>
<evidence type="ECO:0000256" key="3">
    <source>
        <dbReference type="ARBA" id="ARBA00022837"/>
    </source>
</evidence>
<evidence type="ECO:0000256" key="4">
    <source>
        <dbReference type="ARBA" id="ARBA00023065"/>
    </source>
</evidence>
<feature type="domain" description="Calx-beta" evidence="5">
    <location>
        <begin position="901"/>
        <end position="1003"/>
    </location>
</feature>